<organism evidence="2 3">
    <name type="scientific">Metabacillus malikii</name>
    <dbReference type="NCBI Taxonomy" id="1504265"/>
    <lineage>
        <taxon>Bacteria</taxon>
        <taxon>Bacillati</taxon>
        <taxon>Bacillota</taxon>
        <taxon>Bacilli</taxon>
        <taxon>Bacillales</taxon>
        <taxon>Bacillaceae</taxon>
        <taxon>Metabacillus</taxon>
    </lineage>
</organism>
<evidence type="ECO:0000256" key="1">
    <source>
        <dbReference type="SAM" id="Phobius"/>
    </source>
</evidence>
<keyword evidence="1" id="KW-0812">Transmembrane</keyword>
<feature type="transmembrane region" description="Helical" evidence="1">
    <location>
        <begin position="68"/>
        <end position="90"/>
    </location>
</feature>
<keyword evidence="1" id="KW-0472">Membrane</keyword>
<feature type="transmembrane region" description="Helical" evidence="1">
    <location>
        <begin position="7"/>
        <end position="28"/>
    </location>
</feature>
<protein>
    <submittedName>
        <fullName evidence="2">Uncharacterized protein</fullName>
    </submittedName>
</protein>
<evidence type="ECO:0000313" key="2">
    <source>
        <dbReference type="EMBL" id="MDQ0229478.1"/>
    </source>
</evidence>
<keyword evidence="1" id="KW-1133">Transmembrane helix</keyword>
<sequence>MIKYQKMLLAISFVFLIFNGSSLGFIFYQERLGAIFGIILFYGTSLFAALLASIAYENTSTYYSRFFFLGNLIVLLLPLYYLSVSSFISYTF</sequence>
<gene>
    <name evidence="2" type="ORF">J2S19_000729</name>
</gene>
<keyword evidence="3" id="KW-1185">Reference proteome</keyword>
<name>A0ABT9ZB49_9BACI</name>
<dbReference type="RefSeq" id="WP_307337235.1">
    <property type="nucleotide sequence ID" value="NZ_JAUSUD010000002.1"/>
</dbReference>
<reference evidence="2 3" key="1">
    <citation type="submission" date="2023-07" db="EMBL/GenBank/DDBJ databases">
        <title>Genomic Encyclopedia of Type Strains, Phase IV (KMG-IV): sequencing the most valuable type-strain genomes for metagenomic binning, comparative biology and taxonomic classification.</title>
        <authorList>
            <person name="Goeker M."/>
        </authorList>
    </citation>
    <scope>NUCLEOTIDE SEQUENCE [LARGE SCALE GENOMIC DNA]</scope>
    <source>
        <strain evidence="2 3">DSM 29005</strain>
    </source>
</reference>
<accession>A0ABT9ZB49</accession>
<proteinExistence type="predicted"/>
<feature type="transmembrane region" description="Helical" evidence="1">
    <location>
        <begin position="34"/>
        <end position="56"/>
    </location>
</feature>
<dbReference type="Proteomes" id="UP001234495">
    <property type="component" value="Unassembled WGS sequence"/>
</dbReference>
<comment type="caution">
    <text evidence="2">The sequence shown here is derived from an EMBL/GenBank/DDBJ whole genome shotgun (WGS) entry which is preliminary data.</text>
</comment>
<evidence type="ECO:0000313" key="3">
    <source>
        <dbReference type="Proteomes" id="UP001234495"/>
    </source>
</evidence>
<dbReference type="EMBL" id="JAUSUD010000002">
    <property type="protein sequence ID" value="MDQ0229478.1"/>
    <property type="molecule type" value="Genomic_DNA"/>
</dbReference>